<name>A0AA35QCE3_9HYPO</name>
<dbReference type="PANTHER" id="PTHR24305:SF166">
    <property type="entry name" value="CYTOCHROME P450 12A4, MITOCHONDRIAL-RELATED"/>
    <property type="match status" value="1"/>
</dbReference>
<keyword evidence="4" id="KW-0408">Iron</keyword>
<keyword evidence="2" id="KW-0349">Heme</keyword>
<evidence type="ECO:0000256" key="2">
    <source>
        <dbReference type="ARBA" id="ARBA00022617"/>
    </source>
</evidence>
<dbReference type="Proteomes" id="UP001160390">
    <property type="component" value="Unassembled WGS sequence"/>
</dbReference>
<dbReference type="PANTHER" id="PTHR24305">
    <property type="entry name" value="CYTOCHROME P450"/>
    <property type="match status" value="1"/>
</dbReference>
<feature type="non-terminal residue" evidence="5">
    <location>
        <position position="1"/>
    </location>
</feature>
<dbReference type="InterPro" id="IPR036396">
    <property type="entry name" value="Cyt_P450_sf"/>
</dbReference>
<keyword evidence="6" id="KW-1185">Reference proteome</keyword>
<evidence type="ECO:0008006" key="7">
    <source>
        <dbReference type="Google" id="ProtNLM"/>
    </source>
</evidence>
<evidence type="ECO:0000256" key="4">
    <source>
        <dbReference type="ARBA" id="ARBA00023004"/>
    </source>
</evidence>
<dbReference type="AlphaFoldDB" id="A0AA35QCE3"/>
<proteinExistence type="inferred from homology"/>
<dbReference type="EMBL" id="CABFNP030001318">
    <property type="protein sequence ID" value="CAI6099452.1"/>
    <property type="molecule type" value="Genomic_DNA"/>
</dbReference>
<dbReference type="GO" id="GO:0004497">
    <property type="term" value="F:monooxygenase activity"/>
    <property type="evidence" value="ECO:0007669"/>
    <property type="project" value="InterPro"/>
</dbReference>
<comment type="similarity">
    <text evidence="1">Belongs to the cytochrome P450 family.</text>
</comment>
<dbReference type="SUPFAM" id="SSF48264">
    <property type="entry name" value="Cytochrome P450"/>
    <property type="match status" value="1"/>
</dbReference>
<dbReference type="Gene3D" id="1.10.630.10">
    <property type="entry name" value="Cytochrome P450"/>
    <property type="match status" value="2"/>
</dbReference>
<evidence type="ECO:0000313" key="6">
    <source>
        <dbReference type="Proteomes" id="UP001160390"/>
    </source>
</evidence>
<evidence type="ECO:0000256" key="1">
    <source>
        <dbReference type="ARBA" id="ARBA00010617"/>
    </source>
</evidence>
<sequence length="379" mass="43508">PGPPHAPFWEHLKVLGSYTQRLPSAGYVHHAVTPMKQDFSLPDIFYLDLPCILLLSSPDAATIPTTASNFPMPDVVTESFKGNVGTSLIEVTNGPLWKHLMQQLTPGLTPTALKTHCHDIVYHARALHERLQQYRHRAQTVDMQLEPRKYPFQVLATVCFGESLSEQAYKDTTRMVDLMLTKNSAGALLNPLVRCRWRREMDKSLVRLEGEIEARICARYTVLQEQKGETATAMAPTLLGRMLLPRVKERLPIDSNYMKLVLENRSGVYQQYTVKVLFPDVVRKLREEHDRIFDIDFDRTFELLHKNPSLLNNLPYTTAVIHETLRLFPIGMVARQAPPKLRMLEHKGTRYPLLKNHLLGIMTQSIHYDPEVLEDPKRF</sequence>
<dbReference type="InterPro" id="IPR001128">
    <property type="entry name" value="Cyt_P450"/>
</dbReference>
<organism evidence="5 6">
    <name type="scientific">Clonostachys chloroleuca</name>
    <dbReference type="NCBI Taxonomy" id="1926264"/>
    <lineage>
        <taxon>Eukaryota</taxon>
        <taxon>Fungi</taxon>
        <taxon>Dikarya</taxon>
        <taxon>Ascomycota</taxon>
        <taxon>Pezizomycotina</taxon>
        <taxon>Sordariomycetes</taxon>
        <taxon>Hypocreomycetidae</taxon>
        <taxon>Hypocreales</taxon>
        <taxon>Bionectriaceae</taxon>
        <taxon>Clonostachys</taxon>
    </lineage>
</organism>
<dbReference type="Pfam" id="PF00067">
    <property type="entry name" value="p450"/>
    <property type="match status" value="2"/>
</dbReference>
<accession>A0AA35QCE3</accession>
<reference evidence="5" key="1">
    <citation type="submission" date="2023-01" db="EMBL/GenBank/DDBJ databases">
        <authorList>
            <person name="Piombo E."/>
        </authorList>
    </citation>
    <scope>NUCLEOTIDE SEQUENCE</scope>
</reference>
<evidence type="ECO:0000313" key="5">
    <source>
        <dbReference type="EMBL" id="CAI6099452.1"/>
    </source>
</evidence>
<dbReference type="GO" id="GO:0020037">
    <property type="term" value="F:heme binding"/>
    <property type="evidence" value="ECO:0007669"/>
    <property type="project" value="InterPro"/>
</dbReference>
<keyword evidence="3" id="KW-0479">Metal-binding</keyword>
<gene>
    <name evidence="5" type="ORF">CCHLO57077_00018747</name>
</gene>
<protein>
    <recommendedName>
        <fullName evidence="7">Cytochrome P450</fullName>
    </recommendedName>
</protein>
<comment type="caution">
    <text evidence="5">The sequence shown here is derived from an EMBL/GenBank/DDBJ whole genome shotgun (WGS) entry which is preliminary data.</text>
</comment>
<dbReference type="InterPro" id="IPR050121">
    <property type="entry name" value="Cytochrome_P450_monoxygenase"/>
</dbReference>
<dbReference type="GO" id="GO:0005506">
    <property type="term" value="F:iron ion binding"/>
    <property type="evidence" value="ECO:0007669"/>
    <property type="project" value="InterPro"/>
</dbReference>
<evidence type="ECO:0000256" key="3">
    <source>
        <dbReference type="ARBA" id="ARBA00022723"/>
    </source>
</evidence>
<dbReference type="GO" id="GO:0016705">
    <property type="term" value="F:oxidoreductase activity, acting on paired donors, with incorporation or reduction of molecular oxygen"/>
    <property type="evidence" value="ECO:0007669"/>
    <property type="project" value="InterPro"/>
</dbReference>